<feature type="compositionally biased region" description="Pro residues" evidence="7">
    <location>
        <begin position="244"/>
        <end position="270"/>
    </location>
</feature>
<accession>A0AA35TDH3</accession>
<dbReference type="PANTHER" id="PTHR45799:SF2">
    <property type="entry name" value="RETICULON-LIKE PROTEIN"/>
    <property type="match status" value="1"/>
</dbReference>
<dbReference type="PANTHER" id="PTHR45799">
    <property type="entry name" value="RETICULON-LIKE PROTEIN"/>
    <property type="match status" value="1"/>
</dbReference>
<feature type="region of interest" description="Disordered" evidence="7">
    <location>
        <begin position="1"/>
        <end position="106"/>
    </location>
</feature>
<feature type="compositionally biased region" description="Polar residues" evidence="7">
    <location>
        <begin position="31"/>
        <end position="41"/>
    </location>
</feature>
<feature type="transmembrane region" description="Helical" evidence="6">
    <location>
        <begin position="350"/>
        <end position="368"/>
    </location>
</feature>
<sequence length="501" mass="53531">MDETGQEDTRPESADSDDGSEEGGFVEVTQEDVQMASQSWEQQREVPAAVEEELDLYGDGDGASGESEDEEKPLSPPPSPVDAAYVGQLVDFGGGSTHPEGEEENLLVAGPPEPLVATGEYNFDEILGGSQNDQTASAFEGGSATTNDLLGDFGSSEGVGSGLGGGDGIGSGLGGSDSGLGGGDPFDEAPSSSAADPFGFSEIEDSSVPERDPTPPPEPEPVPVRDPTPPPPPEPESVPERDPTPPPPPPKDPTPPPPPPKDPTPPPPPPKESHGVEEVTPPQPPHSTAPQKGRKPKPSGYLEFLKVLHPLVLYVIYWRELKLSAVVLGVCLVVLLTLTLNTVLHTYVLLLLSFMVVSLTYIVSKVVIDSFYNKKVKNPFHTYLENDITLPEDVLMEWAAYVIRKAEVEINCLVRLLLFANIKHSLAFGVCLWMASFVTNYLTLLSTMFLLVGVAFTVPRVYYQFQSQIDTHLGSALSKLGAVTKRVLSYVPLGGGKKKSE</sequence>
<evidence type="ECO:0000256" key="4">
    <source>
        <dbReference type="ARBA" id="ARBA00022989"/>
    </source>
</evidence>
<evidence type="ECO:0000313" key="9">
    <source>
        <dbReference type="EMBL" id="CAI8045917.1"/>
    </source>
</evidence>
<dbReference type="Pfam" id="PF02453">
    <property type="entry name" value="Reticulon"/>
    <property type="match status" value="1"/>
</dbReference>
<feature type="domain" description="Reticulon" evidence="8">
    <location>
        <begin position="312"/>
        <end position="501"/>
    </location>
</feature>
<feature type="region of interest" description="Disordered" evidence="7">
    <location>
        <begin position="124"/>
        <end position="296"/>
    </location>
</feature>
<organism evidence="9 10">
    <name type="scientific">Geodia barretti</name>
    <name type="common">Barrett's horny sponge</name>
    <dbReference type="NCBI Taxonomy" id="519541"/>
    <lineage>
        <taxon>Eukaryota</taxon>
        <taxon>Metazoa</taxon>
        <taxon>Porifera</taxon>
        <taxon>Demospongiae</taxon>
        <taxon>Heteroscleromorpha</taxon>
        <taxon>Tetractinellida</taxon>
        <taxon>Astrophorina</taxon>
        <taxon>Geodiidae</taxon>
        <taxon>Geodia</taxon>
    </lineage>
</organism>
<evidence type="ECO:0000313" key="10">
    <source>
        <dbReference type="Proteomes" id="UP001174909"/>
    </source>
</evidence>
<dbReference type="EMBL" id="CASHTH010003511">
    <property type="protein sequence ID" value="CAI8045917.1"/>
    <property type="molecule type" value="Genomic_DNA"/>
</dbReference>
<dbReference type="InterPro" id="IPR046964">
    <property type="entry name" value="RTN1-4"/>
</dbReference>
<evidence type="ECO:0000256" key="7">
    <source>
        <dbReference type="SAM" id="MobiDB-lite"/>
    </source>
</evidence>
<proteinExistence type="predicted"/>
<keyword evidence="2 6" id="KW-0812">Transmembrane</keyword>
<keyword evidence="4 6" id="KW-1133">Transmembrane helix</keyword>
<protein>
    <recommendedName>
        <fullName evidence="6">Reticulon-like protein</fullName>
    </recommendedName>
</protein>
<reference evidence="9" key="1">
    <citation type="submission" date="2023-03" db="EMBL/GenBank/DDBJ databases">
        <authorList>
            <person name="Steffen K."/>
            <person name="Cardenas P."/>
        </authorList>
    </citation>
    <scope>NUCLEOTIDE SEQUENCE</scope>
</reference>
<feature type="compositionally biased region" description="Pro residues" evidence="7">
    <location>
        <begin position="214"/>
        <end position="236"/>
    </location>
</feature>
<evidence type="ECO:0000256" key="1">
    <source>
        <dbReference type="ARBA" id="ARBA00004477"/>
    </source>
</evidence>
<dbReference type="AlphaFoldDB" id="A0AA35TDH3"/>
<keyword evidence="3 6" id="KW-0256">Endoplasmic reticulum</keyword>
<evidence type="ECO:0000256" key="5">
    <source>
        <dbReference type="ARBA" id="ARBA00023136"/>
    </source>
</evidence>
<dbReference type="PROSITE" id="PS50845">
    <property type="entry name" value="RETICULON"/>
    <property type="match status" value="1"/>
</dbReference>
<gene>
    <name evidence="9" type="ORF">GBAR_LOCUS25384</name>
</gene>
<feature type="compositionally biased region" description="Gly residues" evidence="7">
    <location>
        <begin position="157"/>
        <end position="184"/>
    </location>
</feature>
<comment type="subcellular location">
    <subcellularLocation>
        <location evidence="1 6">Endoplasmic reticulum membrane</location>
        <topology evidence="1 6">Multi-pass membrane protein</topology>
    </subcellularLocation>
</comment>
<name>A0AA35TDH3_GEOBA</name>
<dbReference type="GO" id="GO:0005789">
    <property type="term" value="C:endoplasmic reticulum membrane"/>
    <property type="evidence" value="ECO:0007669"/>
    <property type="project" value="UniProtKB-SubCell"/>
</dbReference>
<evidence type="ECO:0000256" key="3">
    <source>
        <dbReference type="ARBA" id="ARBA00022824"/>
    </source>
</evidence>
<dbReference type="Proteomes" id="UP001174909">
    <property type="component" value="Unassembled WGS sequence"/>
</dbReference>
<keyword evidence="10" id="KW-1185">Reference proteome</keyword>
<comment type="caution">
    <text evidence="9">The sequence shown here is derived from an EMBL/GenBank/DDBJ whole genome shotgun (WGS) entry which is preliminary data.</text>
</comment>
<feature type="transmembrane region" description="Helical" evidence="6">
    <location>
        <begin position="413"/>
        <end position="435"/>
    </location>
</feature>
<feature type="transmembrane region" description="Helical" evidence="6">
    <location>
        <begin position="441"/>
        <end position="463"/>
    </location>
</feature>
<dbReference type="InterPro" id="IPR003388">
    <property type="entry name" value="Reticulon"/>
</dbReference>
<feature type="compositionally biased region" description="Polar residues" evidence="7">
    <location>
        <begin position="129"/>
        <end position="148"/>
    </location>
</feature>
<dbReference type="Gene3D" id="1.20.5.2480">
    <property type="match status" value="1"/>
</dbReference>
<feature type="transmembrane region" description="Helical" evidence="6">
    <location>
        <begin position="325"/>
        <end position="344"/>
    </location>
</feature>
<evidence type="ECO:0000256" key="6">
    <source>
        <dbReference type="RuleBase" id="RU363132"/>
    </source>
</evidence>
<evidence type="ECO:0000256" key="2">
    <source>
        <dbReference type="ARBA" id="ARBA00022692"/>
    </source>
</evidence>
<evidence type="ECO:0000259" key="8">
    <source>
        <dbReference type="PROSITE" id="PS50845"/>
    </source>
</evidence>
<keyword evidence="5 6" id="KW-0472">Membrane</keyword>